<dbReference type="InterPro" id="IPR029055">
    <property type="entry name" value="Ntn_hydrolases_N"/>
</dbReference>
<dbReference type="WBParaSite" id="nRc.2.0.1.t12964-RA">
    <property type="protein sequence ID" value="nRc.2.0.1.t12964-RA"/>
    <property type="gene ID" value="nRc.2.0.1.g12964"/>
</dbReference>
<evidence type="ECO:0000313" key="1">
    <source>
        <dbReference type="Proteomes" id="UP000887565"/>
    </source>
</evidence>
<organism evidence="1 2">
    <name type="scientific">Romanomermis culicivorax</name>
    <name type="common">Nematode worm</name>
    <dbReference type="NCBI Taxonomy" id="13658"/>
    <lineage>
        <taxon>Eukaryota</taxon>
        <taxon>Metazoa</taxon>
        <taxon>Ecdysozoa</taxon>
        <taxon>Nematoda</taxon>
        <taxon>Enoplea</taxon>
        <taxon>Dorylaimia</taxon>
        <taxon>Mermithida</taxon>
        <taxon>Mermithoidea</taxon>
        <taxon>Mermithidae</taxon>
        <taxon>Romanomermis</taxon>
    </lineage>
</organism>
<evidence type="ECO:0000313" key="2">
    <source>
        <dbReference type="WBParaSite" id="nRc.2.0.1.t12964-RA"/>
    </source>
</evidence>
<dbReference type="OMA" id="CIMESEE"/>
<dbReference type="Pfam" id="PF00227">
    <property type="entry name" value="Proteasome"/>
    <property type="match status" value="1"/>
</dbReference>
<dbReference type="GO" id="GO:0051603">
    <property type="term" value="P:proteolysis involved in protein catabolic process"/>
    <property type="evidence" value="ECO:0007669"/>
    <property type="project" value="InterPro"/>
</dbReference>
<dbReference type="InterPro" id="IPR001353">
    <property type="entry name" value="Proteasome_sua/b"/>
</dbReference>
<sequence length="138" mass="15030">MAAAAAFKLLTPPAATTAFKLLTFGSYFLEPVVAGLDDARGDHQPYICGMDSLGNMTQPRDFVASGNGESCIFGLAENYWREKMCKLEKSRNPDELMEATCQTLLGALEREASCGWGAVVYVVTPDRLIAKTLKARMD</sequence>
<accession>A0A915IGM9</accession>
<dbReference type="GO" id="GO:0005839">
    <property type="term" value="C:proteasome core complex"/>
    <property type="evidence" value="ECO:0007669"/>
    <property type="project" value="InterPro"/>
</dbReference>
<dbReference type="Gene3D" id="3.60.20.10">
    <property type="entry name" value="Glutamine Phosphoribosylpyrophosphate, subunit 1, domain 1"/>
    <property type="match status" value="1"/>
</dbReference>
<reference evidence="2" key="1">
    <citation type="submission" date="2022-11" db="UniProtKB">
        <authorList>
            <consortium name="WormBaseParasite"/>
        </authorList>
    </citation>
    <scope>IDENTIFICATION</scope>
</reference>
<keyword evidence="1" id="KW-1185">Reference proteome</keyword>
<protein>
    <submittedName>
        <fullName evidence="2">Proteasome subunit beta type-3</fullName>
    </submittedName>
</protein>
<dbReference type="Proteomes" id="UP000887565">
    <property type="component" value="Unplaced"/>
</dbReference>
<dbReference type="AlphaFoldDB" id="A0A915IGM9"/>
<name>A0A915IGM9_ROMCU</name>
<proteinExistence type="predicted"/>
<dbReference type="SUPFAM" id="SSF56235">
    <property type="entry name" value="N-terminal nucleophile aminohydrolases (Ntn hydrolases)"/>
    <property type="match status" value="1"/>
</dbReference>